<dbReference type="InterPro" id="IPR013758">
    <property type="entry name" value="Topo_IIA_A/C_ab"/>
</dbReference>
<sequence length="874" mass="96549">MADENTPNTPDELTPDELAEGAALRVEPVGLETEMQRSYLDYAMSVIVSRALPDVRDGLKPVHRRVLYAMYDGGYRPEKGFYKCARVVGDVMGTYHPHGDSSIYDALVRLAQPWSMRMPLVDSNGNFGSPGNDPAAAMRYTECKMDPLAMEMLRDIDEETVDFQDNYDGRNQEPTVLPARIPNLLVNGSAGIAVGMATNIPPHNLREVAEGAQWFLANPQATQEELLEALIDRIKGPDFPTGALVVGRKGIEEAYRTGRGSITMRAVVEVEEIQGRQCLVVTELPYQVNPDNLAQKIADLVKDGKVGGIADVRDETSSRTGQRLVIVLKRDAVAKVVLNNLYKHTDLQTNFGANMLALVDGVPRTLSLDAFIRNWVTHQIEVIVRRTRFRLRKAEERAHILRGLLKALDAIDEVIALIRRSDTVDTARGGLMGLLEIDEIQANAILEMQLRRLAALERQKIIQEHDELQAKIDEYNAILASPERQRQIISEELTAIVEKFGDDRRTKLVPFDGDMSIEDLIAEEDIVVTITRGGYVKRTKTEDYRSQKRGGKGVRGTKLKQDDIVSHFFVSTTHHWLLFFTNKGRVYRAKAYELPDAGREARGQHVANLLAFQPDEKIARILAIRDYEAVPYLVLATKSGLVKKTPLKDYDSPRSGGVIAINLREMADGREDELIGAELVSSADDLLLISRKAQSIRFTATDESLRPMGRATSGVKGMSFREDDELLSMNVVRPGTFVFTATDGGYAKRTNVDEYRVQGRGGLGIKAAKIVEDRGSLVGALVVEETDEILAITLSGGVIRTRVNEVRETGRDTMGVQLINLGKRDAVVGIARNAEAGREAEEVEEDSATGSAPAEEAASEAVEGNPPPADETEE</sequence>
<dbReference type="GO" id="GO:0005737">
    <property type="term" value="C:cytoplasm"/>
    <property type="evidence" value="ECO:0007669"/>
    <property type="project" value="UniProtKB-SubCell"/>
</dbReference>
<evidence type="ECO:0000256" key="4">
    <source>
        <dbReference type="ARBA" id="ARBA00022490"/>
    </source>
</evidence>
<comment type="similarity">
    <text evidence="3 10">Belongs to the type II topoisomerase GyrA/ParC subunit family.</text>
</comment>
<evidence type="ECO:0000256" key="8">
    <source>
        <dbReference type="ARBA" id="ARBA00023125"/>
    </source>
</evidence>
<reference evidence="15" key="1">
    <citation type="submission" date="2016-10" db="EMBL/GenBank/DDBJ databases">
        <authorList>
            <person name="Varghese N."/>
            <person name="Submissions S."/>
        </authorList>
    </citation>
    <scope>NUCLEOTIDE SEQUENCE [LARGE SCALE GENOMIC DNA]</scope>
    <source>
        <strain evidence="15">DSM 40318</strain>
    </source>
</reference>
<feature type="short sequence motif" description="GyrA-box" evidence="10">
    <location>
        <begin position="547"/>
        <end position="553"/>
    </location>
</feature>
<keyword evidence="4 10" id="KW-0963">Cytoplasm</keyword>
<dbReference type="NCBIfam" id="NF004044">
    <property type="entry name" value="PRK05561.1"/>
    <property type="match status" value="1"/>
</dbReference>
<dbReference type="GO" id="GO:0005524">
    <property type="term" value="F:ATP binding"/>
    <property type="evidence" value="ECO:0007669"/>
    <property type="project" value="UniProtKB-UniRule"/>
</dbReference>
<dbReference type="PANTHER" id="PTHR43493">
    <property type="entry name" value="DNA GYRASE/TOPOISOMERASE SUBUNIT A"/>
    <property type="match status" value="1"/>
</dbReference>
<feature type="region of interest" description="Disordered" evidence="12">
    <location>
        <begin position="834"/>
        <end position="874"/>
    </location>
</feature>
<keyword evidence="15" id="KW-1185">Reference proteome</keyword>
<dbReference type="GO" id="GO:0006261">
    <property type="term" value="P:DNA-templated DNA replication"/>
    <property type="evidence" value="ECO:0007669"/>
    <property type="project" value="UniProtKB-UniRule"/>
</dbReference>
<keyword evidence="6 10" id="KW-0067">ATP-binding</keyword>
<evidence type="ECO:0000313" key="15">
    <source>
        <dbReference type="Proteomes" id="UP000198609"/>
    </source>
</evidence>
<dbReference type="Gene3D" id="1.10.268.10">
    <property type="entry name" value="Topoisomerase, domain 3"/>
    <property type="match status" value="1"/>
</dbReference>
<accession>A0A1H4QYF2</accession>
<evidence type="ECO:0000256" key="6">
    <source>
        <dbReference type="ARBA" id="ARBA00022840"/>
    </source>
</evidence>
<dbReference type="Pfam" id="PF03989">
    <property type="entry name" value="DNA_gyraseA_C"/>
    <property type="match status" value="6"/>
</dbReference>
<dbReference type="EC" id="5.6.2.2" evidence="10"/>
<evidence type="ECO:0000259" key="13">
    <source>
        <dbReference type="PROSITE" id="PS52040"/>
    </source>
</evidence>
<dbReference type="InterPro" id="IPR002205">
    <property type="entry name" value="Topo_IIA_dom_A"/>
</dbReference>
<dbReference type="Pfam" id="PF00521">
    <property type="entry name" value="DNA_topoisoIV"/>
    <property type="match status" value="1"/>
</dbReference>
<keyword evidence="9 10" id="KW-0413">Isomerase</keyword>
<dbReference type="GO" id="GO:0034335">
    <property type="term" value="F:DNA negative supercoiling activity"/>
    <property type="evidence" value="ECO:0007669"/>
    <property type="project" value="UniProtKB-ARBA"/>
</dbReference>
<evidence type="ECO:0000256" key="2">
    <source>
        <dbReference type="ARBA" id="ARBA00004496"/>
    </source>
</evidence>
<dbReference type="InterPro" id="IPR006691">
    <property type="entry name" value="GyrA/parC_rep"/>
</dbReference>
<dbReference type="SUPFAM" id="SSF101904">
    <property type="entry name" value="GyrA/ParC C-terminal domain-like"/>
    <property type="match status" value="1"/>
</dbReference>
<evidence type="ECO:0000256" key="1">
    <source>
        <dbReference type="ARBA" id="ARBA00000185"/>
    </source>
</evidence>
<dbReference type="Gene3D" id="3.30.1360.40">
    <property type="match status" value="1"/>
</dbReference>
<dbReference type="Gene3D" id="3.90.199.10">
    <property type="entry name" value="Topoisomerase II, domain 5"/>
    <property type="match status" value="1"/>
</dbReference>
<dbReference type="PANTHER" id="PTHR43493:SF5">
    <property type="entry name" value="DNA GYRASE SUBUNIT A, CHLOROPLASTIC_MITOCHONDRIAL"/>
    <property type="match status" value="1"/>
</dbReference>
<organism evidence="14 15">
    <name type="scientific">Streptomyces melanosporofaciens</name>
    <dbReference type="NCBI Taxonomy" id="67327"/>
    <lineage>
        <taxon>Bacteria</taxon>
        <taxon>Bacillati</taxon>
        <taxon>Actinomycetota</taxon>
        <taxon>Actinomycetes</taxon>
        <taxon>Kitasatosporales</taxon>
        <taxon>Streptomycetaceae</taxon>
        <taxon>Streptomyces</taxon>
        <taxon>Streptomyces violaceusniger group</taxon>
    </lineage>
</organism>
<dbReference type="RefSeq" id="WP_093463207.1">
    <property type="nucleotide sequence ID" value="NZ_FNST01000002.1"/>
</dbReference>
<comment type="subunit">
    <text evidence="10">Heterotetramer, composed of two GyrA and two GyrB chains. In the heterotetramer, GyrA contains the active site tyrosine that forms a transient covalent intermediate with DNA, while GyrB binds cofactors and catalyzes ATP hydrolysis.</text>
</comment>
<dbReference type="GO" id="GO:0006265">
    <property type="term" value="P:DNA topological change"/>
    <property type="evidence" value="ECO:0007669"/>
    <property type="project" value="UniProtKB-UniRule"/>
</dbReference>
<comment type="miscellaneous">
    <text evidence="10">Few gyrases are as efficient as E.coli at forming negative supercoils. Not all organisms have 2 type II topoisomerases; in organisms with a single type II topoisomerase this enzyme also has to decatenate newly replicated chromosomes.</text>
</comment>
<comment type="function">
    <text evidence="10">A type II topoisomerase that negatively supercoils closed circular double-stranded (ds) DNA in an ATP-dependent manner to modulate DNA topology and maintain chromosomes in an underwound state. Negative supercoiling favors strand separation, and DNA replication, transcription, recombination and repair, all of which involve strand separation. Also able to catalyze the interconversion of other topological isomers of dsDNA rings, including catenanes and knotted rings. Type II topoisomerases break and join 2 DNA strands simultaneously in an ATP-dependent manner.</text>
</comment>
<dbReference type="Gene3D" id="2.120.10.90">
    <property type="entry name" value="DNA gyrase/topoisomerase IV, subunit A, C-terminal"/>
    <property type="match status" value="1"/>
</dbReference>
<evidence type="ECO:0000256" key="9">
    <source>
        <dbReference type="ARBA" id="ARBA00023235"/>
    </source>
</evidence>
<keyword evidence="7 10" id="KW-0799">Topoisomerase</keyword>
<evidence type="ECO:0000256" key="11">
    <source>
        <dbReference type="PROSITE-ProRule" id="PRU01384"/>
    </source>
</evidence>
<dbReference type="InterPro" id="IPR035516">
    <property type="entry name" value="Gyrase/topoIV_suA_C"/>
</dbReference>
<evidence type="ECO:0000256" key="3">
    <source>
        <dbReference type="ARBA" id="ARBA00008263"/>
    </source>
</evidence>
<dbReference type="NCBIfam" id="NF004043">
    <property type="entry name" value="PRK05560.1"/>
    <property type="match status" value="1"/>
</dbReference>
<dbReference type="CDD" id="cd00187">
    <property type="entry name" value="TOP4c"/>
    <property type="match status" value="1"/>
</dbReference>
<evidence type="ECO:0000256" key="12">
    <source>
        <dbReference type="SAM" id="MobiDB-lite"/>
    </source>
</evidence>
<dbReference type="EMBL" id="FNST01000002">
    <property type="protein sequence ID" value="SEC24670.1"/>
    <property type="molecule type" value="Genomic_DNA"/>
</dbReference>
<keyword evidence="5 10" id="KW-0547">Nucleotide-binding</keyword>
<dbReference type="FunFam" id="3.90.199.10:FF:000001">
    <property type="entry name" value="DNA gyrase subunit A"/>
    <property type="match status" value="1"/>
</dbReference>
<evidence type="ECO:0000256" key="7">
    <source>
        <dbReference type="ARBA" id="ARBA00023029"/>
    </source>
</evidence>
<evidence type="ECO:0000313" key="14">
    <source>
        <dbReference type="EMBL" id="SEC24670.1"/>
    </source>
</evidence>
<feature type="domain" description="Topo IIA-type catalytic" evidence="13">
    <location>
        <begin position="52"/>
        <end position="520"/>
    </location>
</feature>
<feature type="compositionally biased region" description="Pro residues" evidence="12">
    <location>
        <begin position="865"/>
        <end position="874"/>
    </location>
</feature>
<name>A0A1H4QYF2_STRMJ</name>
<dbReference type="InterPro" id="IPR050220">
    <property type="entry name" value="Type_II_DNA_Topoisomerases"/>
</dbReference>
<comment type="subcellular location">
    <subcellularLocation>
        <location evidence="2 10">Cytoplasm</location>
    </subcellularLocation>
</comment>
<dbReference type="GO" id="GO:0005694">
    <property type="term" value="C:chromosome"/>
    <property type="evidence" value="ECO:0007669"/>
    <property type="project" value="InterPro"/>
</dbReference>
<dbReference type="PROSITE" id="PS52040">
    <property type="entry name" value="TOPO_IIA"/>
    <property type="match status" value="1"/>
</dbReference>
<dbReference type="NCBIfam" id="TIGR01063">
    <property type="entry name" value="gyrA"/>
    <property type="match status" value="1"/>
</dbReference>
<keyword evidence="8 10" id="KW-0238">DNA-binding</keyword>
<feature type="active site" description="O-(5'-phospho-DNA)-tyrosine intermediate" evidence="10 11">
    <location>
        <position position="140"/>
    </location>
</feature>
<dbReference type="AlphaFoldDB" id="A0A1H4QYF2"/>
<protein>
    <recommendedName>
        <fullName evidence="10">DNA gyrase subunit A</fullName>
        <ecNumber evidence="10">5.6.2.2</ecNumber>
    </recommendedName>
</protein>
<dbReference type="SMART" id="SM00434">
    <property type="entry name" value="TOP4c"/>
    <property type="match status" value="1"/>
</dbReference>
<evidence type="ECO:0000256" key="5">
    <source>
        <dbReference type="ARBA" id="ARBA00022741"/>
    </source>
</evidence>
<dbReference type="GO" id="GO:0009330">
    <property type="term" value="C:DNA topoisomerase type II (double strand cut, ATP-hydrolyzing) complex"/>
    <property type="evidence" value="ECO:0007669"/>
    <property type="project" value="TreeGrafter"/>
</dbReference>
<feature type="compositionally biased region" description="Low complexity" evidence="12">
    <location>
        <begin position="848"/>
        <end position="861"/>
    </location>
</feature>
<dbReference type="FunFam" id="1.10.268.10:FF:000001">
    <property type="entry name" value="DNA gyrase subunit A"/>
    <property type="match status" value="1"/>
</dbReference>
<dbReference type="FunFam" id="2.120.10.90:FF:000001">
    <property type="entry name" value="DNA gyrase subunit A"/>
    <property type="match status" value="1"/>
</dbReference>
<proteinExistence type="inferred from homology"/>
<dbReference type="InterPro" id="IPR013760">
    <property type="entry name" value="Topo_IIA-like_dom_sf"/>
</dbReference>
<dbReference type="SUPFAM" id="SSF56719">
    <property type="entry name" value="Type II DNA topoisomerase"/>
    <property type="match status" value="1"/>
</dbReference>
<gene>
    <name evidence="10" type="primary">gyrA</name>
    <name evidence="14" type="ORF">SAMN04490356_3433</name>
</gene>
<dbReference type="HAMAP" id="MF_01897">
    <property type="entry name" value="GyrA"/>
    <property type="match status" value="1"/>
</dbReference>
<evidence type="ECO:0000256" key="10">
    <source>
        <dbReference type="HAMAP-Rule" id="MF_01897"/>
    </source>
</evidence>
<dbReference type="InterPro" id="IPR013757">
    <property type="entry name" value="Topo_IIA_A_a_sf"/>
</dbReference>
<comment type="catalytic activity">
    <reaction evidence="1 10 11">
        <text>ATP-dependent breakage, passage and rejoining of double-stranded DNA.</text>
        <dbReference type="EC" id="5.6.2.2"/>
    </reaction>
</comment>
<dbReference type="FunFam" id="3.30.1360.40:FF:000008">
    <property type="entry name" value="DNA topoisomerase (ATP-hydrolyzing)"/>
    <property type="match status" value="1"/>
</dbReference>
<dbReference type="InterPro" id="IPR005743">
    <property type="entry name" value="GyrA"/>
</dbReference>
<dbReference type="GO" id="GO:0003677">
    <property type="term" value="F:DNA binding"/>
    <property type="evidence" value="ECO:0007669"/>
    <property type="project" value="UniProtKB-UniRule"/>
</dbReference>
<dbReference type="Proteomes" id="UP000198609">
    <property type="component" value="Unassembled WGS sequence"/>
</dbReference>